<dbReference type="EMBL" id="KQ964440">
    <property type="protein sequence ID" value="KXN73205.1"/>
    <property type="molecule type" value="Genomic_DNA"/>
</dbReference>
<dbReference type="AlphaFoldDB" id="A0A137PE11"/>
<gene>
    <name evidence="1" type="ORF">CONCODRAFT_3876</name>
</gene>
<name>A0A137PE11_CONC2</name>
<evidence type="ECO:0000313" key="2">
    <source>
        <dbReference type="Proteomes" id="UP000070444"/>
    </source>
</evidence>
<dbReference type="OrthoDB" id="2986451at2759"/>
<accession>A0A137PE11</accession>
<dbReference type="Proteomes" id="UP000070444">
    <property type="component" value="Unassembled WGS sequence"/>
</dbReference>
<reference evidence="1 2" key="1">
    <citation type="journal article" date="2015" name="Genome Biol. Evol.">
        <title>Phylogenomic analyses indicate that early fungi evolved digesting cell walls of algal ancestors of land plants.</title>
        <authorList>
            <person name="Chang Y."/>
            <person name="Wang S."/>
            <person name="Sekimoto S."/>
            <person name="Aerts A.L."/>
            <person name="Choi C."/>
            <person name="Clum A."/>
            <person name="LaButti K.M."/>
            <person name="Lindquist E.A."/>
            <person name="Yee Ngan C."/>
            <person name="Ohm R.A."/>
            <person name="Salamov A.A."/>
            <person name="Grigoriev I.V."/>
            <person name="Spatafora J.W."/>
            <person name="Berbee M.L."/>
        </authorList>
    </citation>
    <scope>NUCLEOTIDE SEQUENCE [LARGE SCALE GENOMIC DNA]</scope>
    <source>
        <strain evidence="1 2">NRRL 28638</strain>
    </source>
</reference>
<feature type="non-terminal residue" evidence="1">
    <location>
        <position position="1"/>
    </location>
</feature>
<proteinExistence type="predicted"/>
<sequence length="54" mass="6047">IADIVAERDQNKPIQGNIKADIANNTQSIFEGRLTRLKQEFALPNDFSNFVATL</sequence>
<keyword evidence="2" id="KW-1185">Reference proteome</keyword>
<protein>
    <submittedName>
        <fullName evidence="1">Uncharacterized protein</fullName>
    </submittedName>
</protein>
<evidence type="ECO:0000313" key="1">
    <source>
        <dbReference type="EMBL" id="KXN73205.1"/>
    </source>
</evidence>
<organism evidence="1 2">
    <name type="scientific">Conidiobolus coronatus (strain ATCC 28846 / CBS 209.66 / NRRL 28638)</name>
    <name type="common">Delacroixia coronata</name>
    <dbReference type="NCBI Taxonomy" id="796925"/>
    <lineage>
        <taxon>Eukaryota</taxon>
        <taxon>Fungi</taxon>
        <taxon>Fungi incertae sedis</taxon>
        <taxon>Zoopagomycota</taxon>
        <taxon>Entomophthoromycotina</taxon>
        <taxon>Entomophthoromycetes</taxon>
        <taxon>Entomophthorales</taxon>
        <taxon>Ancylistaceae</taxon>
        <taxon>Conidiobolus</taxon>
    </lineage>
</organism>